<evidence type="ECO:0000313" key="3">
    <source>
        <dbReference type="Proteomes" id="UP000756530"/>
    </source>
</evidence>
<keyword evidence="1" id="KW-0732">Signal</keyword>
<accession>A0ABS6T6X8</accession>
<dbReference type="RefSeq" id="WP_218393655.1">
    <property type="nucleotide sequence ID" value="NZ_JAHUZE010000004.1"/>
</dbReference>
<gene>
    <name evidence="2" type="ORF">KJP28_16100</name>
</gene>
<dbReference type="EMBL" id="JAHUZE010000004">
    <property type="protein sequence ID" value="MBV7380448.1"/>
    <property type="molecule type" value="Genomic_DNA"/>
</dbReference>
<sequence length="148" mass="15735">MKGLLLAFVLAATPIAAQDVVDCDWQSQARNLAEPWAENSAVFAEGQVRVAKLDTVEPAAGGFHLLVLSPPAGELGDRQCKVITWNGIGFATIEFGALESAYDPAIGLMFSVPVRVSEGADFTNPAMLQFSLNQETGEIGTNVQLGRE</sequence>
<name>A0ABS6T6X8_9RHOB</name>
<protein>
    <submittedName>
        <fullName evidence="2">Uncharacterized protein</fullName>
    </submittedName>
</protein>
<feature type="chain" id="PRO_5046150837" evidence="1">
    <location>
        <begin position="18"/>
        <end position="148"/>
    </location>
</feature>
<evidence type="ECO:0000256" key="1">
    <source>
        <dbReference type="SAM" id="SignalP"/>
    </source>
</evidence>
<dbReference type="Proteomes" id="UP000756530">
    <property type="component" value="Unassembled WGS sequence"/>
</dbReference>
<reference evidence="2 3" key="1">
    <citation type="submission" date="2021-05" db="EMBL/GenBank/DDBJ databases">
        <title>Culturable bacteria isolated from Daya Bay.</title>
        <authorList>
            <person name="Zheng W."/>
            <person name="Yu S."/>
            <person name="Huang Y."/>
        </authorList>
    </citation>
    <scope>NUCLEOTIDE SEQUENCE [LARGE SCALE GENOMIC DNA]</scope>
    <source>
        <strain evidence="2 3">DP4N28-5</strain>
    </source>
</reference>
<proteinExistence type="predicted"/>
<evidence type="ECO:0000313" key="2">
    <source>
        <dbReference type="EMBL" id="MBV7380448.1"/>
    </source>
</evidence>
<organism evidence="2 3">
    <name type="scientific">Maritimibacter dapengensis</name>
    <dbReference type="NCBI Taxonomy" id="2836868"/>
    <lineage>
        <taxon>Bacteria</taxon>
        <taxon>Pseudomonadati</taxon>
        <taxon>Pseudomonadota</taxon>
        <taxon>Alphaproteobacteria</taxon>
        <taxon>Rhodobacterales</taxon>
        <taxon>Roseobacteraceae</taxon>
        <taxon>Maritimibacter</taxon>
    </lineage>
</organism>
<feature type="signal peptide" evidence="1">
    <location>
        <begin position="1"/>
        <end position="17"/>
    </location>
</feature>
<comment type="caution">
    <text evidence="2">The sequence shown here is derived from an EMBL/GenBank/DDBJ whole genome shotgun (WGS) entry which is preliminary data.</text>
</comment>
<keyword evidence="3" id="KW-1185">Reference proteome</keyword>